<evidence type="ECO:0000313" key="2">
    <source>
        <dbReference type="EMBL" id="KAG5283898.1"/>
    </source>
</evidence>
<evidence type="ECO:0000256" key="1">
    <source>
        <dbReference type="SAM" id="MobiDB-lite"/>
    </source>
</evidence>
<proteinExistence type="predicted"/>
<comment type="caution">
    <text evidence="2">The sequence shown here is derived from an EMBL/GenBank/DDBJ whole genome shotgun (WGS) entry which is preliminary data.</text>
</comment>
<protein>
    <submittedName>
        <fullName evidence="2">Uncharacterized protein</fullName>
    </submittedName>
</protein>
<evidence type="ECO:0000313" key="3">
    <source>
        <dbReference type="Proteomes" id="UP000823561"/>
    </source>
</evidence>
<feature type="region of interest" description="Disordered" evidence="1">
    <location>
        <begin position="1"/>
        <end position="43"/>
    </location>
</feature>
<dbReference type="AlphaFoldDB" id="A0AAV6H923"/>
<feature type="compositionally biased region" description="Polar residues" evidence="1">
    <location>
        <begin position="91"/>
        <end position="105"/>
    </location>
</feature>
<accession>A0AAV6H923</accession>
<dbReference type="PANTHER" id="PTHR37342">
    <property type="entry name" value="HYPOTHETICAL PROTEIN LOC689959"/>
    <property type="match status" value="1"/>
</dbReference>
<feature type="compositionally biased region" description="Basic and acidic residues" evidence="1">
    <location>
        <begin position="7"/>
        <end position="18"/>
    </location>
</feature>
<name>A0AAV6H923_9TELE</name>
<dbReference type="Proteomes" id="UP000823561">
    <property type="component" value="Chromosome 2"/>
</dbReference>
<gene>
    <name evidence="2" type="ORF">AALO_G00020780</name>
</gene>
<dbReference type="EMBL" id="JADWDJ010000002">
    <property type="protein sequence ID" value="KAG5283898.1"/>
    <property type="molecule type" value="Genomic_DNA"/>
</dbReference>
<feature type="compositionally biased region" description="Basic residues" evidence="1">
    <location>
        <begin position="134"/>
        <end position="143"/>
    </location>
</feature>
<dbReference type="GO" id="GO:0070062">
    <property type="term" value="C:extracellular exosome"/>
    <property type="evidence" value="ECO:0007669"/>
    <property type="project" value="TreeGrafter"/>
</dbReference>
<organism evidence="2 3">
    <name type="scientific">Alosa alosa</name>
    <name type="common">allis shad</name>
    <dbReference type="NCBI Taxonomy" id="278164"/>
    <lineage>
        <taxon>Eukaryota</taxon>
        <taxon>Metazoa</taxon>
        <taxon>Chordata</taxon>
        <taxon>Craniata</taxon>
        <taxon>Vertebrata</taxon>
        <taxon>Euteleostomi</taxon>
        <taxon>Actinopterygii</taxon>
        <taxon>Neopterygii</taxon>
        <taxon>Teleostei</taxon>
        <taxon>Clupei</taxon>
        <taxon>Clupeiformes</taxon>
        <taxon>Clupeoidei</taxon>
        <taxon>Clupeidae</taxon>
        <taxon>Alosa</taxon>
    </lineage>
</organism>
<feature type="region of interest" description="Disordered" evidence="1">
    <location>
        <begin position="74"/>
        <end position="154"/>
    </location>
</feature>
<sequence>MGNKVTRTFDKWGVDTKKLKLRSKKRKDAQSTPPEQTADVHLCDTVPDEPVYAKVNKKKRQPEEELHYAEIQVLQSGQMASRGRQRPPPVSSTEYASLDFSTTPHTKAPVSASASSSSRDAADILIPPGALQRPKSKSHKKRGHCAEDLNAVFV</sequence>
<dbReference type="InterPro" id="IPR028106">
    <property type="entry name" value="DUF4578"/>
</dbReference>
<dbReference type="PANTHER" id="PTHR37342:SF1">
    <property type="entry name" value="CHROMOSOME 11 OPEN READING FRAME 52"/>
    <property type="match status" value="1"/>
</dbReference>
<keyword evidence="3" id="KW-1185">Reference proteome</keyword>
<reference evidence="2" key="1">
    <citation type="submission" date="2020-10" db="EMBL/GenBank/DDBJ databases">
        <title>Chromosome-scale genome assembly of the Allis shad, Alosa alosa.</title>
        <authorList>
            <person name="Margot Z."/>
            <person name="Christophe K."/>
            <person name="Cabau C."/>
            <person name="Louis A."/>
            <person name="Berthelot C."/>
            <person name="Parey E."/>
            <person name="Roest Crollius H."/>
            <person name="Montfort J."/>
            <person name="Robinson-Rechavi M."/>
            <person name="Bucao C."/>
            <person name="Bouchez O."/>
            <person name="Gislard M."/>
            <person name="Lluch J."/>
            <person name="Milhes M."/>
            <person name="Lampietro C."/>
            <person name="Lopez Roques C."/>
            <person name="Donnadieu C."/>
            <person name="Braasch I."/>
            <person name="Desvignes T."/>
            <person name="Postlethwait J."/>
            <person name="Bobe J."/>
            <person name="Guiguen Y."/>
        </authorList>
    </citation>
    <scope>NUCLEOTIDE SEQUENCE</scope>
    <source>
        <strain evidence="2">M-15738</strain>
        <tissue evidence="2">Blood</tissue>
    </source>
</reference>